<dbReference type="InterPro" id="IPR044686">
    <property type="entry name" value="OFP17"/>
</dbReference>
<evidence type="ECO:0000259" key="6">
    <source>
        <dbReference type="PROSITE" id="PS51754"/>
    </source>
</evidence>
<keyword evidence="3" id="KW-0805">Transcription regulation</keyword>
<evidence type="ECO:0000313" key="7">
    <source>
        <dbReference type="EMBL" id="KAK7301580.1"/>
    </source>
</evidence>
<dbReference type="AlphaFoldDB" id="A0AAN9PJC0"/>
<proteinExistence type="predicted"/>
<dbReference type="InterPro" id="IPR006458">
    <property type="entry name" value="Ovate_C"/>
</dbReference>
<evidence type="ECO:0000256" key="5">
    <source>
        <dbReference type="ARBA" id="ARBA00023242"/>
    </source>
</evidence>
<sequence>MSQLILSLFRYPKRSTDKDGLQELKNGLNLHKTPLFTSHSPLTPAYGRAQETEKLETFLQEVEDKCRIFKNYLVEMIVGEGKMTDLMDAEELLHCWKNLKCPIFIDLVCRFYAEIFKNLFSLKSEQGHCSIPNDG</sequence>
<dbReference type="EMBL" id="JAYKXN010000003">
    <property type="protein sequence ID" value="KAK7301580.1"/>
    <property type="molecule type" value="Genomic_DNA"/>
</dbReference>
<evidence type="ECO:0000256" key="1">
    <source>
        <dbReference type="ARBA" id="ARBA00004123"/>
    </source>
</evidence>
<organism evidence="7 8">
    <name type="scientific">Clitoria ternatea</name>
    <name type="common">Butterfly pea</name>
    <dbReference type="NCBI Taxonomy" id="43366"/>
    <lineage>
        <taxon>Eukaryota</taxon>
        <taxon>Viridiplantae</taxon>
        <taxon>Streptophyta</taxon>
        <taxon>Embryophyta</taxon>
        <taxon>Tracheophyta</taxon>
        <taxon>Spermatophyta</taxon>
        <taxon>Magnoliopsida</taxon>
        <taxon>eudicotyledons</taxon>
        <taxon>Gunneridae</taxon>
        <taxon>Pentapetalae</taxon>
        <taxon>rosids</taxon>
        <taxon>fabids</taxon>
        <taxon>Fabales</taxon>
        <taxon>Fabaceae</taxon>
        <taxon>Papilionoideae</taxon>
        <taxon>50 kb inversion clade</taxon>
        <taxon>NPAAA clade</taxon>
        <taxon>indigoferoid/millettioid clade</taxon>
        <taxon>Phaseoleae</taxon>
        <taxon>Clitoria</taxon>
    </lineage>
</organism>
<dbReference type="PANTHER" id="PTHR34042:SF1">
    <property type="entry name" value="TRANSCRIPTION REPRESSOR OFP17"/>
    <property type="match status" value="1"/>
</dbReference>
<keyword evidence="8" id="KW-1185">Reference proteome</keyword>
<evidence type="ECO:0000256" key="3">
    <source>
        <dbReference type="ARBA" id="ARBA00023015"/>
    </source>
</evidence>
<protein>
    <recommendedName>
        <fullName evidence="6">OVATE domain-containing protein</fullName>
    </recommendedName>
</protein>
<comment type="caution">
    <text evidence="7">The sequence shown here is derived from an EMBL/GenBank/DDBJ whole genome shotgun (WGS) entry which is preliminary data.</text>
</comment>
<feature type="domain" description="OVATE" evidence="6">
    <location>
        <begin position="58"/>
        <end position="118"/>
    </location>
</feature>
<comment type="subcellular location">
    <subcellularLocation>
        <location evidence="1">Nucleus</location>
    </subcellularLocation>
</comment>
<dbReference type="PROSITE" id="PS51754">
    <property type="entry name" value="OVATE"/>
    <property type="match status" value="1"/>
</dbReference>
<evidence type="ECO:0000256" key="4">
    <source>
        <dbReference type="ARBA" id="ARBA00023163"/>
    </source>
</evidence>
<dbReference type="Proteomes" id="UP001359559">
    <property type="component" value="Unassembled WGS sequence"/>
</dbReference>
<keyword evidence="5" id="KW-0539">Nucleus</keyword>
<dbReference type="GO" id="GO:0045892">
    <property type="term" value="P:negative regulation of DNA-templated transcription"/>
    <property type="evidence" value="ECO:0007669"/>
    <property type="project" value="InterPro"/>
</dbReference>
<gene>
    <name evidence="7" type="ORF">RJT34_12447</name>
</gene>
<dbReference type="GO" id="GO:0005634">
    <property type="term" value="C:nucleus"/>
    <property type="evidence" value="ECO:0007669"/>
    <property type="project" value="UniProtKB-SubCell"/>
</dbReference>
<reference evidence="7 8" key="1">
    <citation type="submission" date="2024-01" db="EMBL/GenBank/DDBJ databases">
        <title>The genomes of 5 underutilized Papilionoideae crops provide insights into root nodulation and disease resistance.</title>
        <authorList>
            <person name="Yuan L."/>
        </authorList>
    </citation>
    <scope>NUCLEOTIDE SEQUENCE [LARGE SCALE GENOMIC DNA]</scope>
    <source>
        <strain evidence="7">LY-2023</strain>
        <tissue evidence="7">Leaf</tissue>
    </source>
</reference>
<keyword evidence="4" id="KW-0804">Transcription</keyword>
<name>A0AAN9PJC0_CLITE</name>
<accession>A0AAN9PJC0</accession>
<evidence type="ECO:0000256" key="2">
    <source>
        <dbReference type="ARBA" id="ARBA00022491"/>
    </source>
</evidence>
<keyword evidence="2" id="KW-0678">Repressor</keyword>
<dbReference type="PANTHER" id="PTHR34042">
    <property type="entry name" value="TRANSCRIPTION REPRESSOR OFP17"/>
    <property type="match status" value="1"/>
</dbReference>
<evidence type="ECO:0000313" key="8">
    <source>
        <dbReference type="Proteomes" id="UP001359559"/>
    </source>
</evidence>